<reference evidence="3" key="1">
    <citation type="journal article" date="2018" name="Front. Microbiol.">
        <title>Genome-Based Analysis Reveals the Taxonomy and Diversity of the Family Idiomarinaceae.</title>
        <authorList>
            <person name="Liu Y."/>
            <person name="Lai Q."/>
            <person name="Shao Z."/>
        </authorList>
    </citation>
    <scope>NUCLEOTIDE SEQUENCE [LARGE SCALE GENOMIC DNA]</scope>
    <source>
        <strain evidence="3">F23</strain>
    </source>
</reference>
<proteinExistence type="predicted"/>
<evidence type="ECO:0000256" key="1">
    <source>
        <dbReference type="SAM" id="Phobius"/>
    </source>
</evidence>
<keyword evidence="1" id="KW-0472">Membrane</keyword>
<accession>A0A432YBT0</accession>
<keyword evidence="3" id="KW-1185">Reference proteome</keyword>
<keyword evidence="1" id="KW-1133">Transmembrane helix</keyword>
<sequence length="103" mass="11709">MIDFVGWYKQPELEGVNPRTAHRAITVAKFRAKLYRRGSFLLRQCALLSVVAALLILPSWHHSVISAVIIISYLGLAKWLNIRAYRTYAIPLLPQAVQDASKY</sequence>
<evidence type="ECO:0000313" key="2">
    <source>
        <dbReference type="EMBL" id="RUO58458.1"/>
    </source>
</evidence>
<keyword evidence="1" id="KW-0812">Transmembrane</keyword>
<organism evidence="2 3">
    <name type="scientific">Idiomarina fontislapidosi</name>
    <dbReference type="NCBI Taxonomy" id="263723"/>
    <lineage>
        <taxon>Bacteria</taxon>
        <taxon>Pseudomonadati</taxon>
        <taxon>Pseudomonadota</taxon>
        <taxon>Gammaproteobacteria</taxon>
        <taxon>Alteromonadales</taxon>
        <taxon>Idiomarinaceae</taxon>
        <taxon>Idiomarina</taxon>
    </lineage>
</organism>
<name>A0A432YBT0_9GAMM</name>
<gene>
    <name evidence="2" type="ORF">CWE25_02385</name>
</gene>
<protein>
    <submittedName>
        <fullName evidence="2">Uncharacterized protein</fullName>
    </submittedName>
</protein>
<feature type="transmembrane region" description="Helical" evidence="1">
    <location>
        <begin position="40"/>
        <end position="57"/>
    </location>
</feature>
<dbReference type="AlphaFoldDB" id="A0A432YBT0"/>
<dbReference type="Proteomes" id="UP000287330">
    <property type="component" value="Unassembled WGS sequence"/>
</dbReference>
<dbReference type="EMBL" id="PIPV01000001">
    <property type="protein sequence ID" value="RUO58458.1"/>
    <property type="molecule type" value="Genomic_DNA"/>
</dbReference>
<comment type="caution">
    <text evidence="2">The sequence shown here is derived from an EMBL/GenBank/DDBJ whole genome shotgun (WGS) entry which is preliminary data.</text>
</comment>
<dbReference type="OrthoDB" id="6238652at2"/>
<dbReference type="RefSeq" id="WP_110572782.1">
    <property type="nucleotide sequence ID" value="NZ_PIPV01000001.1"/>
</dbReference>
<feature type="transmembrane region" description="Helical" evidence="1">
    <location>
        <begin position="63"/>
        <end position="80"/>
    </location>
</feature>
<evidence type="ECO:0000313" key="3">
    <source>
        <dbReference type="Proteomes" id="UP000287330"/>
    </source>
</evidence>